<evidence type="ECO:0000256" key="5">
    <source>
        <dbReference type="ARBA" id="ARBA00023163"/>
    </source>
</evidence>
<dbReference type="PANTHER" id="PTHR46481">
    <property type="entry name" value="ZINC FINGER BED DOMAIN-CONTAINING PROTEIN 4"/>
    <property type="match status" value="1"/>
</dbReference>
<sequence length="167" mass="19461">MDGDLKAVCKYCGLQLQTKSGTSSLRGHIAESCPAIEDDVRKSFIATMKKQPSGGFVFDPQVCCDRMIKFCIHVEIPFRKFEDPYCQPWIDSMQPSFRVKGHQTLRSDFFKKYEEMKRDLQLELHNLNSSVCITFDMWMSSQDLRIHGNNSSLHRCRIQDEEENHNF</sequence>
<dbReference type="EMBL" id="GBRH01216287">
    <property type="protein sequence ID" value="JAD81608.1"/>
    <property type="molecule type" value="Transcribed_RNA"/>
</dbReference>
<reference evidence="7" key="2">
    <citation type="journal article" date="2015" name="Data Brief">
        <title>Shoot transcriptome of the giant reed, Arundo donax.</title>
        <authorList>
            <person name="Barrero R.A."/>
            <person name="Guerrero F.D."/>
            <person name="Moolhuijzen P."/>
            <person name="Goolsby J.A."/>
            <person name="Tidwell J."/>
            <person name="Bellgard S.E."/>
            <person name="Bellgard M.I."/>
        </authorList>
    </citation>
    <scope>NUCLEOTIDE SEQUENCE</scope>
    <source>
        <tissue evidence="7">Shoot tissue taken approximately 20 cm above the soil surface</tissue>
    </source>
</reference>
<protein>
    <recommendedName>
        <fullName evidence="6">BED-type domain-containing protein</fullName>
    </recommendedName>
</protein>
<keyword evidence="4" id="KW-0805">Transcription regulation</keyword>
<evidence type="ECO:0000256" key="1">
    <source>
        <dbReference type="ARBA" id="ARBA00022723"/>
    </source>
</evidence>
<accession>A0A0A9D4M3</accession>
<evidence type="ECO:0000256" key="2">
    <source>
        <dbReference type="ARBA" id="ARBA00022771"/>
    </source>
</evidence>
<dbReference type="Pfam" id="PF02892">
    <property type="entry name" value="zf-BED"/>
    <property type="match status" value="1"/>
</dbReference>
<dbReference type="GO" id="GO:0008270">
    <property type="term" value="F:zinc ion binding"/>
    <property type="evidence" value="ECO:0007669"/>
    <property type="project" value="UniProtKB-KW"/>
</dbReference>
<evidence type="ECO:0000256" key="3">
    <source>
        <dbReference type="ARBA" id="ARBA00022833"/>
    </source>
</evidence>
<dbReference type="InterPro" id="IPR052035">
    <property type="entry name" value="ZnF_BED_domain_contain"/>
</dbReference>
<proteinExistence type="predicted"/>
<dbReference type="AlphaFoldDB" id="A0A0A9D4M3"/>
<evidence type="ECO:0000259" key="6">
    <source>
        <dbReference type="Pfam" id="PF02892"/>
    </source>
</evidence>
<organism evidence="7">
    <name type="scientific">Arundo donax</name>
    <name type="common">Giant reed</name>
    <name type="synonym">Donax arundinaceus</name>
    <dbReference type="NCBI Taxonomy" id="35708"/>
    <lineage>
        <taxon>Eukaryota</taxon>
        <taxon>Viridiplantae</taxon>
        <taxon>Streptophyta</taxon>
        <taxon>Embryophyta</taxon>
        <taxon>Tracheophyta</taxon>
        <taxon>Spermatophyta</taxon>
        <taxon>Magnoliopsida</taxon>
        <taxon>Liliopsida</taxon>
        <taxon>Poales</taxon>
        <taxon>Poaceae</taxon>
        <taxon>PACMAD clade</taxon>
        <taxon>Arundinoideae</taxon>
        <taxon>Arundineae</taxon>
        <taxon>Arundo</taxon>
    </lineage>
</organism>
<dbReference type="PANTHER" id="PTHR46481:SF5">
    <property type="entry name" value="OS08G0393150 PROTEIN"/>
    <property type="match status" value="1"/>
</dbReference>
<keyword evidence="3" id="KW-0862">Zinc</keyword>
<name>A0A0A9D4M3_ARUDO</name>
<evidence type="ECO:0000256" key="4">
    <source>
        <dbReference type="ARBA" id="ARBA00023015"/>
    </source>
</evidence>
<keyword evidence="2" id="KW-0863">Zinc-finger</keyword>
<reference evidence="7" key="1">
    <citation type="submission" date="2014-09" db="EMBL/GenBank/DDBJ databases">
        <authorList>
            <person name="Magalhaes I.L.F."/>
            <person name="Oliveira U."/>
            <person name="Santos F.R."/>
            <person name="Vidigal T.H.D.A."/>
            <person name="Brescovit A.D."/>
            <person name="Santos A.J."/>
        </authorList>
    </citation>
    <scope>NUCLEOTIDE SEQUENCE</scope>
    <source>
        <tissue evidence="7">Shoot tissue taken approximately 20 cm above the soil surface</tissue>
    </source>
</reference>
<dbReference type="GO" id="GO:0003677">
    <property type="term" value="F:DNA binding"/>
    <property type="evidence" value="ECO:0007669"/>
    <property type="project" value="InterPro"/>
</dbReference>
<dbReference type="InterPro" id="IPR003656">
    <property type="entry name" value="Znf_BED"/>
</dbReference>
<keyword evidence="5" id="KW-0804">Transcription</keyword>
<feature type="domain" description="BED-type" evidence="6">
    <location>
        <begin position="5"/>
        <end position="34"/>
    </location>
</feature>
<evidence type="ECO:0000313" key="7">
    <source>
        <dbReference type="EMBL" id="JAD81608.1"/>
    </source>
</evidence>
<keyword evidence="1" id="KW-0479">Metal-binding</keyword>